<reference evidence="1 2" key="1">
    <citation type="submission" date="2020-12" db="EMBL/GenBank/DDBJ databases">
        <title>FDA dAtabase for Regulatory Grade micrObial Sequences (FDA-ARGOS): Supporting development and validation of Infectious Disease Dx tests.</title>
        <authorList>
            <person name="Nelson B."/>
            <person name="Plummer A."/>
            <person name="Tallon L."/>
            <person name="Sadzewicz L."/>
            <person name="Zhao X."/>
            <person name="Boylan J."/>
            <person name="Ott S."/>
            <person name="Bowen H."/>
            <person name="Vavikolanu K."/>
            <person name="Mehta A."/>
            <person name="Aluvathingal J."/>
            <person name="Nadendla S."/>
            <person name="Myers T."/>
            <person name="Yan Y."/>
            <person name="Sichtig H."/>
        </authorList>
    </citation>
    <scope>NUCLEOTIDE SEQUENCE [LARGE SCALE GENOMIC DNA]</scope>
    <source>
        <strain evidence="1 2">FDAARGOS_899</strain>
    </source>
</reference>
<sequence>MCDAHSDEVAVEEAVRPQEAGAATEVIAVSMGVVQARETLRTALAIQHLTGMKNSKAIVAIKRIRTRRSSAWPIPASSAIGSRSRRNS</sequence>
<dbReference type="Proteomes" id="UP000594943">
    <property type="component" value="Chromosome 1"/>
</dbReference>
<dbReference type="AlphaFoldDB" id="A0A7U4P4Q7"/>
<accession>A0A7T2WZT8</accession>
<accession>A0A7U4P4Q7</accession>
<gene>
    <name evidence="1" type="ORF">I6G56_08960</name>
</gene>
<organism evidence="1 2">
    <name type="scientific">Burkholderia humptydooensis</name>
    <dbReference type="NCBI Taxonomy" id="430531"/>
    <lineage>
        <taxon>Bacteria</taxon>
        <taxon>Pseudomonadati</taxon>
        <taxon>Pseudomonadota</taxon>
        <taxon>Betaproteobacteria</taxon>
        <taxon>Burkholderiales</taxon>
        <taxon>Burkholderiaceae</taxon>
        <taxon>Burkholderia</taxon>
        <taxon>pseudomallei group</taxon>
    </lineage>
</organism>
<evidence type="ECO:0000313" key="2">
    <source>
        <dbReference type="Proteomes" id="UP000594943"/>
    </source>
</evidence>
<protein>
    <submittedName>
        <fullName evidence="1">Electron transfer flavoprotein subunit beta</fullName>
    </submittedName>
</protein>
<dbReference type="Gene3D" id="3.40.50.620">
    <property type="entry name" value="HUPs"/>
    <property type="match status" value="1"/>
</dbReference>
<dbReference type="KEGG" id="bhg:I6G56_08960"/>
<dbReference type="EMBL" id="CP065686">
    <property type="protein sequence ID" value="QPS45163.1"/>
    <property type="molecule type" value="Genomic_DNA"/>
</dbReference>
<evidence type="ECO:0000313" key="1">
    <source>
        <dbReference type="EMBL" id="QPS45163.1"/>
    </source>
</evidence>
<dbReference type="InterPro" id="IPR014729">
    <property type="entry name" value="Rossmann-like_a/b/a_fold"/>
</dbReference>
<proteinExistence type="predicted"/>
<name>A0A7U4P4Q7_9BURK</name>
<dbReference type="SUPFAM" id="SSF52402">
    <property type="entry name" value="Adenine nucleotide alpha hydrolases-like"/>
    <property type="match status" value="1"/>
</dbReference>